<dbReference type="Gene3D" id="3.40.50.1820">
    <property type="entry name" value="alpha/beta hydrolase"/>
    <property type="match status" value="1"/>
</dbReference>
<dbReference type="STRING" id="234267.Acid_0259"/>
<dbReference type="eggNOG" id="COG1506">
    <property type="taxonomic scope" value="Bacteria"/>
</dbReference>
<feature type="domain" description="PET hydrolase/cutinase-like" evidence="1">
    <location>
        <begin position="108"/>
        <end position="164"/>
    </location>
</feature>
<name>Q02CE5_SOLUE</name>
<dbReference type="Pfam" id="PF12740">
    <property type="entry name" value="PETase"/>
    <property type="match status" value="1"/>
</dbReference>
<dbReference type="InterPro" id="IPR029058">
    <property type="entry name" value="AB_hydrolase_fold"/>
</dbReference>
<evidence type="ECO:0000259" key="1">
    <source>
        <dbReference type="Pfam" id="PF12740"/>
    </source>
</evidence>
<dbReference type="HOGENOM" id="CLU_073360_0_0_0"/>
<dbReference type="KEGG" id="sus:Acid_0259"/>
<protein>
    <recommendedName>
        <fullName evidence="1">PET hydrolase/cutinase-like domain-containing protein</fullName>
    </recommendedName>
</protein>
<gene>
    <name evidence="2" type="ordered locus">Acid_0259</name>
</gene>
<evidence type="ECO:0000313" key="2">
    <source>
        <dbReference type="EMBL" id="ABJ81271.1"/>
    </source>
</evidence>
<dbReference type="EMBL" id="CP000473">
    <property type="protein sequence ID" value="ABJ81271.1"/>
    <property type="molecule type" value="Genomic_DNA"/>
</dbReference>
<reference evidence="2" key="1">
    <citation type="submission" date="2006-10" db="EMBL/GenBank/DDBJ databases">
        <title>Complete sequence of Solibacter usitatus Ellin6076.</title>
        <authorList>
            <consortium name="US DOE Joint Genome Institute"/>
            <person name="Copeland A."/>
            <person name="Lucas S."/>
            <person name="Lapidus A."/>
            <person name="Barry K."/>
            <person name="Detter J.C."/>
            <person name="Glavina del Rio T."/>
            <person name="Hammon N."/>
            <person name="Israni S."/>
            <person name="Dalin E."/>
            <person name="Tice H."/>
            <person name="Pitluck S."/>
            <person name="Thompson L.S."/>
            <person name="Brettin T."/>
            <person name="Bruce D."/>
            <person name="Han C."/>
            <person name="Tapia R."/>
            <person name="Gilna P."/>
            <person name="Schmutz J."/>
            <person name="Larimer F."/>
            <person name="Land M."/>
            <person name="Hauser L."/>
            <person name="Kyrpides N."/>
            <person name="Mikhailova N."/>
            <person name="Janssen P.H."/>
            <person name="Kuske C.R."/>
            <person name="Richardson P."/>
        </authorList>
    </citation>
    <scope>NUCLEOTIDE SEQUENCE</scope>
    <source>
        <strain evidence="2">Ellin6076</strain>
    </source>
</reference>
<accession>Q02CE5</accession>
<sequence length="301" mass="31677" precursor="true">MKSGFALCLLAPCLWAQEGTGPFPAILEQEPTLATHTVYRPQDLSKLKGETLPIIAWGEGGCANNGLAHRNFLMEIASYGFLAIAIGPPQAPGAPGQAGQAPGRGAGPATKSSQLIDAINWAVGENSRAGSPYYGKLDTSKVAVMGMSCGGIQAYAVATDPRVKLVGIFNSGILNSSGAPRAPGAPGAPAAPIMEDVRKDQLEKLHSPIFYVTGDKSDIAFENGMDDFKRISKGVAIHTYKDGVSHGGTYSQPNGGDFARVAVAMLKWQFKDEKEASKMFIGAKCGLCQDPKWHVSTKGLQ</sequence>
<organism evidence="2">
    <name type="scientific">Solibacter usitatus (strain Ellin6076)</name>
    <dbReference type="NCBI Taxonomy" id="234267"/>
    <lineage>
        <taxon>Bacteria</taxon>
        <taxon>Pseudomonadati</taxon>
        <taxon>Acidobacteriota</taxon>
        <taxon>Terriglobia</taxon>
        <taxon>Bryobacterales</taxon>
        <taxon>Solibacteraceae</taxon>
        <taxon>Candidatus Solibacter</taxon>
    </lineage>
</organism>
<proteinExistence type="predicted"/>
<dbReference type="AlphaFoldDB" id="Q02CE5"/>
<dbReference type="OrthoDB" id="9803578at2"/>
<dbReference type="SUPFAM" id="SSF53474">
    <property type="entry name" value="alpha/beta-Hydrolases"/>
    <property type="match status" value="1"/>
</dbReference>
<dbReference type="InterPro" id="IPR041127">
    <property type="entry name" value="PET_hydrolase/cutinase-like"/>
</dbReference>
<dbReference type="InParanoid" id="Q02CE5"/>